<sequence length="147" mass="16180">KSDVFTEGEEDLNDENTVNGGEDDDEEDHDKSIEFRSEIGSTVYHRLHSQLTAFEGDEDKTSVISERDEDLSTLPDNMDLADGPIPPLFLHFTCTVRVAGHVQSTISVKTLPTCLDEIVDSLRGSEVDLSLVSVTLDVLCMTLPPTL</sequence>
<feature type="non-terminal residue" evidence="2">
    <location>
        <position position="1"/>
    </location>
</feature>
<dbReference type="GO" id="GO:0005777">
    <property type="term" value="C:peroxisome"/>
    <property type="evidence" value="ECO:0007669"/>
    <property type="project" value="InterPro"/>
</dbReference>
<accession>A0AAW0VRK9</accession>
<evidence type="ECO:0000256" key="1">
    <source>
        <dbReference type="SAM" id="MobiDB-lite"/>
    </source>
</evidence>
<dbReference type="Proteomes" id="UP001445076">
    <property type="component" value="Unassembled WGS sequence"/>
</dbReference>
<reference evidence="2 3" key="1">
    <citation type="journal article" date="2024" name="BMC Genomics">
        <title>Genome assembly of redclaw crayfish (Cherax quadricarinatus) provides insights into its immune adaptation and hypoxia tolerance.</title>
        <authorList>
            <person name="Liu Z."/>
            <person name="Zheng J."/>
            <person name="Li H."/>
            <person name="Fang K."/>
            <person name="Wang S."/>
            <person name="He J."/>
            <person name="Zhou D."/>
            <person name="Weng S."/>
            <person name="Chi M."/>
            <person name="Gu Z."/>
            <person name="He J."/>
            <person name="Li F."/>
            <person name="Wang M."/>
        </authorList>
    </citation>
    <scope>NUCLEOTIDE SEQUENCE [LARGE SCALE GENOMIC DNA]</scope>
    <source>
        <strain evidence="2">ZL_2023a</strain>
    </source>
</reference>
<dbReference type="PANTHER" id="PTHR14918">
    <property type="entry name" value="KICSTOR COMPLEX PROTEIN SZT2"/>
    <property type="match status" value="1"/>
</dbReference>
<evidence type="ECO:0000313" key="2">
    <source>
        <dbReference type="EMBL" id="KAK8719568.1"/>
    </source>
</evidence>
<name>A0AAW0VRK9_CHEQU</name>
<dbReference type="InterPro" id="IPR033228">
    <property type="entry name" value="SZT2"/>
</dbReference>
<protein>
    <submittedName>
        <fullName evidence="2">Uncharacterized protein</fullName>
    </submittedName>
</protein>
<organism evidence="2 3">
    <name type="scientific">Cherax quadricarinatus</name>
    <name type="common">Australian red claw crayfish</name>
    <dbReference type="NCBI Taxonomy" id="27406"/>
    <lineage>
        <taxon>Eukaryota</taxon>
        <taxon>Metazoa</taxon>
        <taxon>Ecdysozoa</taxon>
        <taxon>Arthropoda</taxon>
        <taxon>Crustacea</taxon>
        <taxon>Multicrustacea</taxon>
        <taxon>Malacostraca</taxon>
        <taxon>Eumalacostraca</taxon>
        <taxon>Eucarida</taxon>
        <taxon>Decapoda</taxon>
        <taxon>Pleocyemata</taxon>
        <taxon>Astacidea</taxon>
        <taxon>Parastacoidea</taxon>
        <taxon>Parastacidae</taxon>
        <taxon>Cherax</taxon>
    </lineage>
</organism>
<gene>
    <name evidence="2" type="ORF">OTU49_013948</name>
</gene>
<feature type="region of interest" description="Disordered" evidence="1">
    <location>
        <begin position="1"/>
        <end position="32"/>
    </location>
</feature>
<dbReference type="AlphaFoldDB" id="A0AAW0VRK9"/>
<dbReference type="EMBL" id="JARKIK010001829">
    <property type="protein sequence ID" value="KAK8719568.1"/>
    <property type="molecule type" value="Genomic_DNA"/>
</dbReference>
<dbReference type="PANTHER" id="PTHR14918:SF3">
    <property type="entry name" value="KICSTOR COMPLEX PROTEIN SZT2"/>
    <property type="match status" value="1"/>
</dbReference>
<evidence type="ECO:0000313" key="3">
    <source>
        <dbReference type="Proteomes" id="UP001445076"/>
    </source>
</evidence>
<feature type="compositionally biased region" description="Acidic residues" evidence="1">
    <location>
        <begin position="1"/>
        <end position="14"/>
    </location>
</feature>
<feature type="non-terminal residue" evidence="2">
    <location>
        <position position="147"/>
    </location>
</feature>
<proteinExistence type="predicted"/>
<keyword evidence="3" id="KW-1185">Reference proteome</keyword>
<comment type="caution">
    <text evidence="2">The sequence shown here is derived from an EMBL/GenBank/DDBJ whole genome shotgun (WGS) entry which is preliminary data.</text>
</comment>